<organism evidence="3 4">
    <name type="scientific">Flavihumibacter petaseus NBRC 106054</name>
    <dbReference type="NCBI Taxonomy" id="1220578"/>
    <lineage>
        <taxon>Bacteria</taxon>
        <taxon>Pseudomonadati</taxon>
        <taxon>Bacteroidota</taxon>
        <taxon>Chitinophagia</taxon>
        <taxon>Chitinophagales</taxon>
        <taxon>Chitinophagaceae</taxon>
        <taxon>Flavihumibacter</taxon>
    </lineage>
</organism>
<dbReference type="GO" id="GO:0015562">
    <property type="term" value="F:efflux transmembrane transporter activity"/>
    <property type="evidence" value="ECO:0007669"/>
    <property type="project" value="TreeGrafter"/>
</dbReference>
<dbReference type="Pfam" id="PF25975">
    <property type="entry name" value="CzcB_C"/>
    <property type="match status" value="1"/>
</dbReference>
<dbReference type="SUPFAM" id="SSF111369">
    <property type="entry name" value="HlyD-like secretion proteins"/>
    <property type="match status" value="1"/>
</dbReference>
<dbReference type="Proteomes" id="UP000033121">
    <property type="component" value="Unassembled WGS sequence"/>
</dbReference>
<dbReference type="Gene3D" id="2.40.30.170">
    <property type="match status" value="1"/>
</dbReference>
<dbReference type="Gene3D" id="1.10.287.470">
    <property type="entry name" value="Helix hairpin bin"/>
    <property type="match status" value="1"/>
</dbReference>
<dbReference type="OrthoDB" id="1522646at2"/>
<protein>
    <submittedName>
        <fullName evidence="3">Putative RND-type efflux pump membrane fusion protein</fullName>
    </submittedName>
</protein>
<dbReference type="GO" id="GO:1990281">
    <property type="term" value="C:efflux pump complex"/>
    <property type="evidence" value="ECO:0007669"/>
    <property type="project" value="TreeGrafter"/>
</dbReference>
<sequence>MNINTLVKGEYLPILWICNLKRRPSVHLPYSFILICWTFLLTSCVDSPESSLAKEINIKKDKIEPIKVSVATSRLGQFQYIINSNGKVKAQNEQIVSTEINGKLVSSKAKTGKFFSTGSIIAEIETTPIQLRLEKAKLSLFNNQKEYESQLLGYEYLLKGKTESEAEAIRTKLRISSGVSATELEIREIQYELNKAIIRAPFNGVLSDVKIQGGETLKSEQELFHIYDNNNLFLEVNVLESDVILLKSGMPAEVSPISSSENRFTAIIDEIDPYIAENGMANVKLKIGKPIGRFDRIVLYPGMNCSAMIKIPMGQSILVPKDAIAMRNGIPVVFSLESGKAKWHNVKVGRDNGIEAEIINGLQKGMKIITTNNLQLAHDAPVEQNDSTHEK</sequence>
<keyword evidence="4" id="KW-1185">Reference proteome</keyword>
<dbReference type="PANTHER" id="PTHR30469">
    <property type="entry name" value="MULTIDRUG RESISTANCE PROTEIN MDTA"/>
    <property type="match status" value="1"/>
</dbReference>
<dbReference type="Gene3D" id="2.40.50.100">
    <property type="match status" value="1"/>
</dbReference>
<dbReference type="Gene3D" id="2.40.420.20">
    <property type="match status" value="1"/>
</dbReference>
<comment type="similarity">
    <text evidence="1">Belongs to the membrane fusion protein (MFP) (TC 8.A.1) family.</text>
</comment>
<dbReference type="AlphaFoldDB" id="A0A0E9MXV5"/>
<comment type="caution">
    <text evidence="3">The sequence shown here is derived from an EMBL/GenBank/DDBJ whole genome shotgun (WGS) entry which is preliminary data.</text>
</comment>
<gene>
    <name evidence="3" type="ORF">FPE01S_01_09680</name>
</gene>
<dbReference type="NCBIfam" id="TIGR01730">
    <property type="entry name" value="RND_mfp"/>
    <property type="match status" value="1"/>
</dbReference>
<dbReference type="RefSeq" id="WP_046367727.1">
    <property type="nucleotide sequence ID" value="NZ_BBWV01000001.1"/>
</dbReference>
<dbReference type="InterPro" id="IPR058649">
    <property type="entry name" value="CzcB_C"/>
</dbReference>
<dbReference type="PANTHER" id="PTHR30469:SF33">
    <property type="entry name" value="SLR1207 PROTEIN"/>
    <property type="match status" value="1"/>
</dbReference>
<accession>A0A0E9MXV5</accession>
<evidence type="ECO:0000256" key="1">
    <source>
        <dbReference type="ARBA" id="ARBA00009477"/>
    </source>
</evidence>
<dbReference type="STRING" id="1220578.FPE01S_01_09680"/>
<proteinExistence type="inferred from homology"/>
<dbReference type="InterPro" id="IPR006143">
    <property type="entry name" value="RND_pump_MFP"/>
</dbReference>
<dbReference type="EMBL" id="BBWV01000001">
    <property type="protein sequence ID" value="GAO41955.1"/>
    <property type="molecule type" value="Genomic_DNA"/>
</dbReference>
<evidence type="ECO:0000313" key="3">
    <source>
        <dbReference type="EMBL" id="GAO41955.1"/>
    </source>
</evidence>
<feature type="domain" description="CzcB-like C-terminal circularly permuted SH3-like" evidence="2">
    <location>
        <begin position="317"/>
        <end position="372"/>
    </location>
</feature>
<reference evidence="3 4" key="1">
    <citation type="submission" date="2015-04" db="EMBL/GenBank/DDBJ databases">
        <title>Whole genome shotgun sequence of Flavihumibacter petaseus NBRC 106054.</title>
        <authorList>
            <person name="Miyazawa S."/>
            <person name="Hosoyama A."/>
            <person name="Hashimoto M."/>
            <person name="Noguchi M."/>
            <person name="Tsuchikane K."/>
            <person name="Ohji S."/>
            <person name="Yamazoe A."/>
            <person name="Ichikawa N."/>
            <person name="Kimura A."/>
            <person name="Fujita N."/>
        </authorList>
    </citation>
    <scope>NUCLEOTIDE SEQUENCE [LARGE SCALE GENOMIC DNA]</scope>
    <source>
        <strain evidence="3 4">NBRC 106054</strain>
    </source>
</reference>
<evidence type="ECO:0000313" key="4">
    <source>
        <dbReference type="Proteomes" id="UP000033121"/>
    </source>
</evidence>
<evidence type="ECO:0000259" key="2">
    <source>
        <dbReference type="Pfam" id="PF25975"/>
    </source>
</evidence>
<name>A0A0E9MXV5_9BACT</name>